<feature type="domain" description="Tyrosine-protein kinase G-rich" evidence="12">
    <location>
        <begin position="350"/>
        <end position="427"/>
    </location>
</feature>
<evidence type="ECO:0000259" key="10">
    <source>
        <dbReference type="Pfam" id="PF01656"/>
    </source>
</evidence>
<evidence type="ECO:0000256" key="8">
    <source>
        <dbReference type="SAM" id="Coils"/>
    </source>
</evidence>
<dbReference type="Proteomes" id="UP000070299">
    <property type="component" value="Unassembled WGS sequence"/>
</dbReference>
<sequence length="691" mass="77243">MTFELADLFSFLWKKKFRLIFTSALIIVATGYYVSKLPKVYSASSTILLGKGEQSLGLPSALSNFSRGSNSETDTYLEFIRSRQFLKGIVDTLFLTKVAEFRPKRNESNEEKVSNYAIGILLNNLVLTKVGSTDLIKVTYYSQNPMIAADVANLIGPAFFSYHADMTKKKAGDTSVWLNNQLADLQDKLLKAENAMQVFIEEHKLIGANTEIELAKAELATLLQERMATDKALSDIQATVQSIEVANGDVAIMMQIPWVMNNPMVENLRNNILSKEQNFAELKKRYKSKHHKFIVAQGAINDLKTEQKNLLNRLAVGLKQSMATLVQRLQDLQKKIEVTKARFSGLSRYEVELVKLKRGIETTQNLYQVFVSRLQETELLKGLDKNKEFAVIDYAVIPQNPTKPRVVMLMSVTVLLAVVFSSGFWLILHLVSDRKTRLKQLLRSLDVPLLGEIPKLKTKASAKSIANVVDIGQLDRQFSEAIRSLRTEVLVRSDNLENRIIALTGIKNGDGKTTLSISLALAFAKLEKVILIDSDLRSPAIAKSFGLDKDHPGISNLISRQVPFSECVFRHPDSKLRVLPSGPIPADPMIYISTSRFAQLIKKLGVVYERVVLETPSLDTVSDTFVLSRLVDGIILVCDVENTDNDSLIEAIQRLREMGAPLLGVVFNKVKDVKSRFSKHQVKALAVKKST</sequence>
<reference evidence="14" key="1">
    <citation type="submission" date="2016-02" db="EMBL/GenBank/DDBJ databases">
        <authorList>
            <person name="Schultz-Johansen M."/>
            <person name="Glaring M.A."/>
            <person name="Bech P.K."/>
            <person name="Stougaard P."/>
        </authorList>
    </citation>
    <scope>NUCLEOTIDE SEQUENCE [LARGE SCALE GENOMIC DNA]</scope>
    <source>
        <strain evidence="14">S66</strain>
    </source>
</reference>
<dbReference type="InterPro" id="IPR027417">
    <property type="entry name" value="P-loop_NTPase"/>
</dbReference>
<keyword evidence="3 9" id="KW-0812">Transmembrane</keyword>
<dbReference type="InterPro" id="IPR050445">
    <property type="entry name" value="Bact_polysacc_biosynth/exp"/>
</dbReference>
<evidence type="ECO:0000313" key="14">
    <source>
        <dbReference type="Proteomes" id="UP000070299"/>
    </source>
</evidence>
<dbReference type="Pfam" id="PF13807">
    <property type="entry name" value="GNVR"/>
    <property type="match status" value="1"/>
</dbReference>
<dbReference type="SUPFAM" id="SSF52540">
    <property type="entry name" value="P-loop containing nucleoside triphosphate hydrolases"/>
    <property type="match status" value="1"/>
</dbReference>
<protein>
    <recommendedName>
        <fullName evidence="15">Chain-length determining protein</fullName>
    </recommendedName>
</protein>
<dbReference type="Gene3D" id="3.40.50.300">
    <property type="entry name" value="P-loop containing nucleotide triphosphate hydrolases"/>
    <property type="match status" value="1"/>
</dbReference>
<keyword evidence="5" id="KW-0067">ATP-binding</keyword>
<dbReference type="EMBL" id="LSNE01000010">
    <property type="protein sequence ID" value="KXI27594.1"/>
    <property type="molecule type" value="Genomic_DNA"/>
</dbReference>
<dbReference type="AlphaFoldDB" id="A0A148KMP0"/>
<name>A0A148KMP0_9ALTE</name>
<evidence type="ECO:0000256" key="9">
    <source>
        <dbReference type="SAM" id="Phobius"/>
    </source>
</evidence>
<proteinExistence type="predicted"/>
<dbReference type="PANTHER" id="PTHR32309">
    <property type="entry name" value="TYROSINE-PROTEIN KINASE"/>
    <property type="match status" value="1"/>
</dbReference>
<evidence type="ECO:0000256" key="2">
    <source>
        <dbReference type="ARBA" id="ARBA00022475"/>
    </source>
</evidence>
<evidence type="ECO:0000256" key="5">
    <source>
        <dbReference type="ARBA" id="ARBA00022840"/>
    </source>
</evidence>
<dbReference type="Pfam" id="PF01656">
    <property type="entry name" value="CbiA"/>
    <property type="match status" value="1"/>
</dbReference>
<evidence type="ECO:0000256" key="4">
    <source>
        <dbReference type="ARBA" id="ARBA00022741"/>
    </source>
</evidence>
<evidence type="ECO:0008006" key="15">
    <source>
        <dbReference type="Google" id="ProtNLM"/>
    </source>
</evidence>
<dbReference type="STRING" id="1799789.AX660_00880"/>
<evidence type="ECO:0000256" key="3">
    <source>
        <dbReference type="ARBA" id="ARBA00022692"/>
    </source>
</evidence>
<dbReference type="InterPro" id="IPR005702">
    <property type="entry name" value="Wzc-like_C"/>
</dbReference>
<evidence type="ECO:0000256" key="1">
    <source>
        <dbReference type="ARBA" id="ARBA00004651"/>
    </source>
</evidence>
<dbReference type="GO" id="GO:0005524">
    <property type="term" value="F:ATP binding"/>
    <property type="evidence" value="ECO:0007669"/>
    <property type="project" value="UniProtKB-KW"/>
</dbReference>
<gene>
    <name evidence="13" type="ORF">AX660_00880</name>
</gene>
<dbReference type="CDD" id="cd05387">
    <property type="entry name" value="BY-kinase"/>
    <property type="match status" value="1"/>
</dbReference>
<dbReference type="NCBIfam" id="TIGR01007">
    <property type="entry name" value="eps_fam"/>
    <property type="match status" value="1"/>
</dbReference>
<dbReference type="InterPro" id="IPR003856">
    <property type="entry name" value="LPS_length_determ_N"/>
</dbReference>
<dbReference type="GO" id="GO:0005886">
    <property type="term" value="C:plasma membrane"/>
    <property type="evidence" value="ECO:0007669"/>
    <property type="project" value="UniProtKB-SubCell"/>
</dbReference>
<keyword evidence="4" id="KW-0547">Nucleotide-binding</keyword>
<keyword evidence="14" id="KW-1185">Reference proteome</keyword>
<feature type="transmembrane region" description="Helical" evidence="9">
    <location>
        <begin position="406"/>
        <end position="431"/>
    </location>
</feature>
<accession>A0A148KMP0</accession>
<evidence type="ECO:0000259" key="12">
    <source>
        <dbReference type="Pfam" id="PF13807"/>
    </source>
</evidence>
<evidence type="ECO:0000256" key="7">
    <source>
        <dbReference type="ARBA" id="ARBA00023136"/>
    </source>
</evidence>
<evidence type="ECO:0000256" key="6">
    <source>
        <dbReference type="ARBA" id="ARBA00022989"/>
    </source>
</evidence>
<evidence type="ECO:0000259" key="11">
    <source>
        <dbReference type="Pfam" id="PF02706"/>
    </source>
</evidence>
<dbReference type="InterPro" id="IPR032807">
    <property type="entry name" value="GNVR"/>
</dbReference>
<comment type="subcellular location">
    <subcellularLocation>
        <location evidence="1">Cell membrane</location>
        <topology evidence="1">Multi-pass membrane protein</topology>
    </subcellularLocation>
</comment>
<feature type="domain" description="CobQ/CobB/MinD/ParA nucleotide binding" evidence="10">
    <location>
        <begin position="501"/>
        <end position="673"/>
    </location>
</feature>
<feature type="coiled-coil region" evidence="8">
    <location>
        <begin position="175"/>
        <end position="225"/>
    </location>
</feature>
<keyword evidence="6 9" id="KW-1133">Transmembrane helix</keyword>
<dbReference type="PANTHER" id="PTHR32309:SF31">
    <property type="entry name" value="CAPSULAR EXOPOLYSACCHARIDE FAMILY"/>
    <property type="match status" value="1"/>
</dbReference>
<organism evidence="13 14">
    <name type="scientific">Paraglaciecola hydrolytica</name>
    <dbReference type="NCBI Taxonomy" id="1799789"/>
    <lineage>
        <taxon>Bacteria</taxon>
        <taxon>Pseudomonadati</taxon>
        <taxon>Pseudomonadota</taxon>
        <taxon>Gammaproteobacteria</taxon>
        <taxon>Alteromonadales</taxon>
        <taxon>Alteromonadaceae</taxon>
        <taxon>Paraglaciecola</taxon>
    </lineage>
</organism>
<keyword evidence="8" id="KW-0175">Coiled coil</keyword>
<keyword evidence="2" id="KW-1003">Cell membrane</keyword>
<feature type="coiled-coil region" evidence="8">
    <location>
        <begin position="315"/>
        <end position="342"/>
    </location>
</feature>
<keyword evidence="7 9" id="KW-0472">Membrane</keyword>
<comment type="caution">
    <text evidence="13">The sequence shown here is derived from an EMBL/GenBank/DDBJ whole genome shotgun (WGS) entry which is preliminary data.</text>
</comment>
<evidence type="ECO:0000313" key="13">
    <source>
        <dbReference type="EMBL" id="KXI27594.1"/>
    </source>
</evidence>
<feature type="domain" description="Polysaccharide chain length determinant N-terminal" evidence="11">
    <location>
        <begin position="2"/>
        <end position="91"/>
    </location>
</feature>
<dbReference type="InterPro" id="IPR002586">
    <property type="entry name" value="CobQ/CobB/MinD/ParA_Nub-bd_dom"/>
</dbReference>
<dbReference type="Pfam" id="PF02706">
    <property type="entry name" value="Wzz"/>
    <property type="match status" value="1"/>
</dbReference>